<gene>
    <name evidence="2" type="ORF">SAMN06265222_104190</name>
</gene>
<dbReference type="RefSeq" id="WP_283432375.1">
    <property type="nucleotide sequence ID" value="NZ_FXUG01000004.1"/>
</dbReference>
<dbReference type="SUPFAM" id="SSF53098">
    <property type="entry name" value="Ribonuclease H-like"/>
    <property type="match status" value="1"/>
</dbReference>
<dbReference type="Gene3D" id="3.30.420.10">
    <property type="entry name" value="Ribonuclease H-like superfamily/Ribonuclease H"/>
    <property type="match status" value="1"/>
</dbReference>
<keyword evidence="3" id="KW-1185">Reference proteome</keyword>
<comment type="caution">
    <text evidence="2">The sequence shown here is derived from an EMBL/GenBank/DDBJ whole genome shotgun (WGS) entry which is preliminary data.</text>
</comment>
<dbReference type="EMBL" id="FXUG01000004">
    <property type="protein sequence ID" value="SMP54013.1"/>
    <property type="molecule type" value="Genomic_DNA"/>
</dbReference>
<feature type="compositionally biased region" description="Polar residues" evidence="1">
    <location>
        <begin position="219"/>
        <end position="245"/>
    </location>
</feature>
<sequence length="286" mass="31516">MTQSKRHRNPPTAGDPAFAAMRHLATAQEAISNAMDDDVVVSPPSDNLASLLLVVSAQSTTLTDGRWQFAIETADGQPVLEADDCEPGDLNRLTLLAAVRGLESIDGSSSVTLLSHNRYLIRSLTDSLPRWRRSDFVWDHFGRRVEVQHADLWRRIDRTLEIHEVQACLLTARVVSRTSDRPIAPVNIEESRSPDSARWGDNTGSDSSSQLRVDPAQPGISSPPNHARSGNSATHHASLSSNGSINGPLKGTNRLRDWVLRSAVDTSHRAQQIAMMRQRVDNRSNR</sequence>
<evidence type="ECO:0000256" key="1">
    <source>
        <dbReference type="SAM" id="MobiDB-lite"/>
    </source>
</evidence>
<feature type="compositionally biased region" description="Polar residues" evidence="1">
    <location>
        <begin position="202"/>
        <end position="211"/>
    </location>
</feature>
<evidence type="ECO:0000313" key="2">
    <source>
        <dbReference type="EMBL" id="SMP54013.1"/>
    </source>
</evidence>
<evidence type="ECO:0000313" key="3">
    <source>
        <dbReference type="Proteomes" id="UP001158067"/>
    </source>
</evidence>
<name>A0ABY1Q3T9_9BACT</name>
<dbReference type="InterPro" id="IPR036397">
    <property type="entry name" value="RNaseH_sf"/>
</dbReference>
<organism evidence="2 3">
    <name type="scientific">Neorhodopirellula lusitana</name>
    <dbReference type="NCBI Taxonomy" id="445327"/>
    <lineage>
        <taxon>Bacteria</taxon>
        <taxon>Pseudomonadati</taxon>
        <taxon>Planctomycetota</taxon>
        <taxon>Planctomycetia</taxon>
        <taxon>Pirellulales</taxon>
        <taxon>Pirellulaceae</taxon>
        <taxon>Neorhodopirellula</taxon>
    </lineage>
</organism>
<dbReference type="Proteomes" id="UP001158067">
    <property type="component" value="Unassembled WGS sequence"/>
</dbReference>
<protein>
    <submittedName>
        <fullName evidence="2">Uncharacterized protein</fullName>
    </submittedName>
</protein>
<proteinExistence type="predicted"/>
<dbReference type="InterPro" id="IPR012337">
    <property type="entry name" value="RNaseH-like_sf"/>
</dbReference>
<accession>A0ABY1Q3T9</accession>
<feature type="region of interest" description="Disordered" evidence="1">
    <location>
        <begin position="185"/>
        <end position="251"/>
    </location>
</feature>
<reference evidence="2 3" key="1">
    <citation type="submission" date="2017-05" db="EMBL/GenBank/DDBJ databases">
        <authorList>
            <person name="Varghese N."/>
            <person name="Submissions S."/>
        </authorList>
    </citation>
    <scope>NUCLEOTIDE SEQUENCE [LARGE SCALE GENOMIC DNA]</scope>
    <source>
        <strain evidence="2 3">DSM 25457</strain>
    </source>
</reference>